<evidence type="ECO:0000313" key="3">
    <source>
        <dbReference type="Proteomes" id="UP000323876"/>
    </source>
</evidence>
<dbReference type="SUPFAM" id="SSF53474">
    <property type="entry name" value="alpha/beta-Hydrolases"/>
    <property type="match status" value="1"/>
</dbReference>
<keyword evidence="2" id="KW-0378">Hydrolase</keyword>
<organism evidence="2 3">
    <name type="scientific">Nocardia colli</name>
    <dbReference type="NCBI Taxonomy" id="2545717"/>
    <lineage>
        <taxon>Bacteria</taxon>
        <taxon>Bacillati</taxon>
        <taxon>Actinomycetota</taxon>
        <taxon>Actinomycetes</taxon>
        <taxon>Mycobacteriales</taxon>
        <taxon>Nocardiaceae</taxon>
        <taxon>Nocardia</taxon>
    </lineage>
</organism>
<comment type="caution">
    <text evidence="2">The sequence shown here is derived from an EMBL/GenBank/DDBJ whole genome shotgun (WGS) entry which is preliminary data.</text>
</comment>
<dbReference type="InterPro" id="IPR050471">
    <property type="entry name" value="AB_hydrolase"/>
</dbReference>
<evidence type="ECO:0000259" key="1">
    <source>
        <dbReference type="Pfam" id="PF00561"/>
    </source>
</evidence>
<gene>
    <name evidence="2" type="ORF">F3087_28180</name>
</gene>
<feature type="domain" description="AB hydrolase-1" evidence="1">
    <location>
        <begin position="37"/>
        <end position="140"/>
    </location>
</feature>
<dbReference type="GO" id="GO:0016787">
    <property type="term" value="F:hydrolase activity"/>
    <property type="evidence" value="ECO:0007669"/>
    <property type="project" value="UniProtKB-KW"/>
</dbReference>
<dbReference type="InterPro" id="IPR029058">
    <property type="entry name" value="AB_hydrolase_fold"/>
</dbReference>
<dbReference type="EMBL" id="VXLC01000015">
    <property type="protein sequence ID" value="KAA8885515.1"/>
    <property type="molecule type" value="Genomic_DNA"/>
</dbReference>
<evidence type="ECO:0000313" key="2">
    <source>
        <dbReference type="EMBL" id="KAA8885515.1"/>
    </source>
</evidence>
<dbReference type="InterPro" id="IPR000073">
    <property type="entry name" value="AB_hydrolase_1"/>
</dbReference>
<proteinExistence type="predicted"/>
<dbReference type="RefSeq" id="WP_150405073.1">
    <property type="nucleotide sequence ID" value="NZ_VXLC01000015.1"/>
</dbReference>
<dbReference type="Pfam" id="PF00561">
    <property type="entry name" value="Abhydrolase_1"/>
    <property type="match status" value="1"/>
</dbReference>
<protein>
    <submittedName>
        <fullName evidence="2">Alpha/beta hydrolase</fullName>
    </submittedName>
</protein>
<dbReference type="OrthoDB" id="7185741at2"/>
<name>A0A5N0EBI8_9NOCA</name>
<dbReference type="PANTHER" id="PTHR43433:SF5">
    <property type="entry name" value="AB HYDROLASE-1 DOMAIN-CONTAINING PROTEIN"/>
    <property type="match status" value="1"/>
</dbReference>
<dbReference type="PANTHER" id="PTHR43433">
    <property type="entry name" value="HYDROLASE, ALPHA/BETA FOLD FAMILY PROTEIN"/>
    <property type="match status" value="1"/>
</dbReference>
<reference evidence="2 3" key="1">
    <citation type="submission" date="2019-09" db="EMBL/GenBank/DDBJ databases">
        <authorList>
            <person name="Wang X."/>
        </authorList>
    </citation>
    <scope>NUCLEOTIDE SEQUENCE [LARGE SCALE GENOMIC DNA]</scope>
    <source>
        <strain evidence="2 3">CICC 11023</strain>
    </source>
</reference>
<accession>A0A5N0EBI8</accession>
<dbReference type="AlphaFoldDB" id="A0A5N0EBI8"/>
<keyword evidence="3" id="KW-1185">Reference proteome</keyword>
<dbReference type="Gene3D" id="3.40.50.1820">
    <property type="entry name" value="alpha/beta hydrolase"/>
    <property type="match status" value="1"/>
</dbReference>
<sequence length="296" mass="31989">MTDIAQRTQGVSEWVKTRDGRRLHATVLGSAQSGTEPTVVFEAGSAVARWSWAMVQPGVARFARAVAYDRSGLGRSAPDLTDRTLSRMADDLNEVLDHFGPGRFVLVGHSAGGPIVRLAAARRLDRIAGLVLIDPTDEAADVLFGPGFRRLERGAIAVSGVLARLGLMKVLFRGQLRAAPDDVRRDMEREAFLPSVIRTQRQQARTFLDELATWRGNPPDHESVPVTVISGALAGEGMNAAMRAAAIASHAHRADRSPLGRHVMAENSCHNVPATDPDLIVREIARMVRTADDAGE</sequence>
<dbReference type="Proteomes" id="UP000323876">
    <property type="component" value="Unassembled WGS sequence"/>
</dbReference>